<name>A0A383CM77_9ZZZZ</name>
<reference evidence="1" key="1">
    <citation type="submission" date="2018-05" db="EMBL/GenBank/DDBJ databases">
        <authorList>
            <person name="Lanie J.A."/>
            <person name="Ng W.-L."/>
            <person name="Kazmierczak K.M."/>
            <person name="Andrzejewski T.M."/>
            <person name="Davidsen T.M."/>
            <person name="Wayne K.J."/>
            <person name="Tettelin H."/>
            <person name="Glass J.I."/>
            <person name="Rusch D."/>
            <person name="Podicherti R."/>
            <person name="Tsui H.-C.T."/>
            <person name="Winkler M.E."/>
        </authorList>
    </citation>
    <scope>NUCLEOTIDE SEQUENCE</scope>
</reference>
<accession>A0A383CM77</accession>
<sequence>AVRLKRELDWSRLWINAWVNDMPGYIPSRRVLEEGGYEADFSQVYYEQPGRYDPGLEDELVQAVRELAGEPFRARADQEPSPYHKLPSGEALTFKRLANWVTGERTKEEIRMLQKLRDYVRLAQPAVGIVSKADGEETEWFNYAGDHDHRRFIRQLKTGTELTWLTPPTPKIAGSTLVYCFSGGVGWETEPKTDGFALVLNNEEKLRFDVTRQLTRWVSEDGTVELTYLPTWTSNVDSGG</sequence>
<dbReference type="EMBL" id="UINC01210131">
    <property type="protein sequence ID" value="SVE33457.1"/>
    <property type="molecule type" value="Genomic_DNA"/>
</dbReference>
<gene>
    <name evidence="1" type="ORF">METZ01_LOCUS486311</name>
</gene>
<dbReference type="AlphaFoldDB" id="A0A383CM77"/>
<proteinExistence type="predicted"/>
<feature type="non-terminal residue" evidence="1">
    <location>
        <position position="1"/>
    </location>
</feature>
<feature type="non-terminal residue" evidence="1">
    <location>
        <position position="240"/>
    </location>
</feature>
<evidence type="ECO:0000313" key="1">
    <source>
        <dbReference type="EMBL" id="SVE33457.1"/>
    </source>
</evidence>
<organism evidence="1">
    <name type="scientific">marine metagenome</name>
    <dbReference type="NCBI Taxonomy" id="408172"/>
    <lineage>
        <taxon>unclassified sequences</taxon>
        <taxon>metagenomes</taxon>
        <taxon>ecological metagenomes</taxon>
    </lineage>
</organism>
<protein>
    <submittedName>
        <fullName evidence="1">Uncharacterized protein</fullName>
    </submittedName>
</protein>